<keyword evidence="3" id="KW-1185">Reference proteome</keyword>
<dbReference type="AlphaFoldDB" id="A0A3D9DB41"/>
<name>A0A3D9DB41_9FLAO</name>
<organism evidence="2 3">
    <name type="scientific">Chryseobacterium elymi</name>
    <dbReference type="NCBI Taxonomy" id="395936"/>
    <lineage>
        <taxon>Bacteria</taxon>
        <taxon>Pseudomonadati</taxon>
        <taxon>Bacteroidota</taxon>
        <taxon>Flavobacteriia</taxon>
        <taxon>Flavobacteriales</taxon>
        <taxon>Weeksellaceae</taxon>
        <taxon>Chryseobacterium group</taxon>
        <taxon>Chryseobacterium</taxon>
    </lineage>
</organism>
<feature type="signal peptide" evidence="1">
    <location>
        <begin position="1"/>
        <end position="22"/>
    </location>
</feature>
<dbReference type="Proteomes" id="UP000257030">
    <property type="component" value="Unassembled WGS sequence"/>
</dbReference>
<keyword evidence="1" id="KW-0732">Signal</keyword>
<evidence type="ECO:0000313" key="2">
    <source>
        <dbReference type="EMBL" id="REC75168.1"/>
    </source>
</evidence>
<gene>
    <name evidence="2" type="ORF">DRF60_16075</name>
</gene>
<accession>A0A3D9DB41</accession>
<reference evidence="2 3" key="1">
    <citation type="journal article" date="2010" name="Syst. Appl. Microbiol.">
        <title>Four new species of Chryseobacterium from the rhizosphere of coastal sand dune plants, Chryseobacterium elymi sp. nov., Chryseobacterium hagamense sp. nov., Chryseobacterium lathyri sp. nov. and Chryseobacterium rhizosphaerae sp. nov.</title>
        <authorList>
            <person name="Cho S.H."/>
            <person name="Lee K.S."/>
            <person name="Shin D.S."/>
            <person name="Han J.H."/>
            <person name="Park K.S."/>
            <person name="Lee C.H."/>
            <person name="Park K.H."/>
            <person name="Kim S.B."/>
        </authorList>
    </citation>
    <scope>NUCLEOTIDE SEQUENCE [LARGE SCALE GENOMIC DNA]</scope>
    <source>
        <strain evidence="2 3">KCTC 22547</strain>
    </source>
</reference>
<comment type="caution">
    <text evidence="2">The sequence shown here is derived from an EMBL/GenBank/DDBJ whole genome shotgun (WGS) entry which is preliminary data.</text>
</comment>
<protein>
    <recommendedName>
        <fullName evidence="4">Lipoprotein</fullName>
    </recommendedName>
</protein>
<proteinExistence type="predicted"/>
<dbReference type="RefSeq" id="WP_116013021.1">
    <property type="nucleotide sequence ID" value="NZ_QNUH01000016.1"/>
</dbReference>
<evidence type="ECO:0008006" key="4">
    <source>
        <dbReference type="Google" id="ProtNLM"/>
    </source>
</evidence>
<feature type="chain" id="PRO_5017696735" description="Lipoprotein" evidence="1">
    <location>
        <begin position="23"/>
        <end position="246"/>
    </location>
</feature>
<sequence length="246" mass="28625">MKKIFLLLIAAAFVLQSCIINSEIVYHKDASSTSVTDIDMREFISEMKAMTPDSLQQKKEFGEMDKLPTVWTSLLDIQKQDGKQETKDPDSIRLMKKIFMKSNKENNEPAGLSLKLEHFTQTDYQMLSNYNKKEKLPLDQNIFNNWDGKTLTINTENFNLKNIEETLRSKTSKDEVQKVEGMITMFFKSIGTTLKFENKIKSITGKHDWLKQIDNHTIKIDYNLKTMYDKEAKFKNSDKKIVIVTE</sequence>
<dbReference type="PROSITE" id="PS51257">
    <property type="entry name" value="PROKAR_LIPOPROTEIN"/>
    <property type="match status" value="1"/>
</dbReference>
<evidence type="ECO:0000256" key="1">
    <source>
        <dbReference type="SAM" id="SignalP"/>
    </source>
</evidence>
<evidence type="ECO:0000313" key="3">
    <source>
        <dbReference type="Proteomes" id="UP000257030"/>
    </source>
</evidence>
<dbReference type="EMBL" id="QNUH01000016">
    <property type="protein sequence ID" value="REC75168.1"/>
    <property type="molecule type" value="Genomic_DNA"/>
</dbReference>
<dbReference type="OrthoDB" id="1241134at2"/>